<feature type="domain" description="Release factor glutamine methyltransferase N-terminal" evidence="8">
    <location>
        <begin position="22"/>
        <end position="77"/>
    </location>
</feature>
<dbReference type="PROSITE" id="PS00092">
    <property type="entry name" value="N6_MTASE"/>
    <property type="match status" value="1"/>
</dbReference>
<dbReference type="CDD" id="cd02440">
    <property type="entry name" value="AdoMet_MTases"/>
    <property type="match status" value="1"/>
</dbReference>
<dbReference type="PANTHER" id="PTHR18895:SF74">
    <property type="entry name" value="MTRF1L RELEASE FACTOR GLUTAMINE METHYLTRANSFERASE"/>
    <property type="match status" value="1"/>
</dbReference>
<dbReference type="Pfam" id="PF17827">
    <property type="entry name" value="PrmC_N"/>
    <property type="match status" value="1"/>
</dbReference>
<dbReference type="InterPro" id="IPR002052">
    <property type="entry name" value="DNA_methylase_N6_adenine_CS"/>
</dbReference>
<keyword evidence="2 9" id="KW-0489">Methyltransferase</keyword>
<dbReference type="GO" id="GO:0102559">
    <property type="term" value="F:peptide chain release factor N(5)-glutamine methyltransferase activity"/>
    <property type="evidence" value="ECO:0007669"/>
    <property type="project" value="UniProtKB-EC"/>
</dbReference>
<dbReference type="InterPro" id="IPR029063">
    <property type="entry name" value="SAM-dependent_MTases_sf"/>
</dbReference>
<protein>
    <recommendedName>
        <fullName evidence="1">peptide chain release factor N(5)-glutamine methyltransferase</fullName>
        <ecNumber evidence="1">2.1.1.297</ecNumber>
    </recommendedName>
</protein>
<accession>A0ABT4UKT0</accession>
<keyword evidence="10" id="KW-1185">Reference proteome</keyword>
<keyword evidence="4" id="KW-0949">S-adenosyl-L-methionine</keyword>
<evidence type="ECO:0000256" key="3">
    <source>
        <dbReference type="ARBA" id="ARBA00022679"/>
    </source>
</evidence>
<evidence type="ECO:0000256" key="6">
    <source>
        <dbReference type="SAM" id="Coils"/>
    </source>
</evidence>
<dbReference type="Pfam" id="PF05175">
    <property type="entry name" value="MTS"/>
    <property type="match status" value="1"/>
</dbReference>
<dbReference type="Gene3D" id="1.10.8.10">
    <property type="entry name" value="DNA helicase RuvA subunit, C-terminal domain"/>
    <property type="match status" value="1"/>
</dbReference>
<organism evidence="9 10">
    <name type="scientific">Polluticaenibacter yanchengensis</name>
    <dbReference type="NCBI Taxonomy" id="3014562"/>
    <lineage>
        <taxon>Bacteria</taxon>
        <taxon>Pseudomonadati</taxon>
        <taxon>Bacteroidota</taxon>
        <taxon>Chitinophagia</taxon>
        <taxon>Chitinophagales</taxon>
        <taxon>Chitinophagaceae</taxon>
        <taxon>Polluticaenibacter</taxon>
    </lineage>
</organism>
<evidence type="ECO:0000259" key="8">
    <source>
        <dbReference type="Pfam" id="PF17827"/>
    </source>
</evidence>
<evidence type="ECO:0000313" key="10">
    <source>
        <dbReference type="Proteomes" id="UP001210231"/>
    </source>
</evidence>
<dbReference type="NCBIfam" id="TIGR03534">
    <property type="entry name" value="RF_mod_PrmC"/>
    <property type="match status" value="1"/>
</dbReference>
<dbReference type="InterPro" id="IPR019874">
    <property type="entry name" value="RF_methyltr_PrmC"/>
</dbReference>
<comment type="catalytic activity">
    <reaction evidence="5">
        <text>L-glutaminyl-[peptide chain release factor] + S-adenosyl-L-methionine = N(5)-methyl-L-glutaminyl-[peptide chain release factor] + S-adenosyl-L-homocysteine + H(+)</text>
        <dbReference type="Rhea" id="RHEA:42896"/>
        <dbReference type="Rhea" id="RHEA-COMP:10271"/>
        <dbReference type="Rhea" id="RHEA-COMP:10272"/>
        <dbReference type="ChEBI" id="CHEBI:15378"/>
        <dbReference type="ChEBI" id="CHEBI:30011"/>
        <dbReference type="ChEBI" id="CHEBI:57856"/>
        <dbReference type="ChEBI" id="CHEBI:59789"/>
        <dbReference type="ChEBI" id="CHEBI:61891"/>
        <dbReference type="EC" id="2.1.1.297"/>
    </reaction>
</comment>
<dbReference type="PANTHER" id="PTHR18895">
    <property type="entry name" value="HEMK METHYLTRANSFERASE"/>
    <property type="match status" value="1"/>
</dbReference>
<dbReference type="SUPFAM" id="SSF53335">
    <property type="entry name" value="S-adenosyl-L-methionine-dependent methyltransferases"/>
    <property type="match status" value="1"/>
</dbReference>
<dbReference type="Gene3D" id="3.40.50.150">
    <property type="entry name" value="Vaccinia Virus protein VP39"/>
    <property type="match status" value="1"/>
</dbReference>
<dbReference type="GO" id="GO:0032259">
    <property type="term" value="P:methylation"/>
    <property type="evidence" value="ECO:0007669"/>
    <property type="project" value="UniProtKB-KW"/>
</dbReference>
<dbReference type="Proteomes" id="UP001210231">
    <property type="component" value="Unassembled WGS sequence"/>
</dbReference>
<dbReference type="NCBIfam" id="TIGR00536">
    <property type="entry name" value="hemK_fam"/>
    <property type="match status" value="1"/>
</dbReference>
<dbReference type="InterPro" id="IPR040758">
    <property type="entry name" value="PrmC_N"/>
</dbReference>
<dbReference type="EMBL" id="JAQGEF010000012">
    <property type="protein sequence ID" value="MDA3615398.1"/>
    <property type="molecule type" value="Genomic_DNA"/>
</dbReference>
<dbReference type="InterPro" id="IPR050320">
    <property type="entry name" value="N5-glutamine_MTase"/>
</dbReference>
<keyword evidence="6" id="KW-0175">Coiled coil</keyword>
<dbReference type="EC" id="2.1.1.297" evidence="1"/>
<feature type="domain" description="Methyltransferase small" evidence="7">
    <location>
        <begin position="115"/>
        <end position="195"/>
    </location>
</feature>
<evidence type="ECO:0000256" key="5">
    <source>
        <dbReference type="ARBA" id="ARBA00048391"/>
    </source>
</evidence>
<evidence type="ECO:0000256" key="1">
    <source>
        <dbReference type="ARBA" id="ARBA00012771"/>
    </source>
</evidence>
<evidence type="ECO:0000256" key="2">
    <source>
        <dbReference type="ARBA" id="ARBA00022603"/>
    </source>
</evidence>
<proteinExistence type="predicted"/>
<evidence type="ECO:0000259" key="7">
    <source>
        <dbReference type="Pfam" id="PF05175"/>
    </source>
</evidence>
<comment type="caution">
    <text evidence="9">The sequence shown here is derived from an EMBL/GenBank/DDBJ whole genome shotgun (WGS) entry which is preliminary data.</text>
</comment>
<name>A0ABT4UKT0_9BACT</name>
<sequence length="284" mass="32136">MLTLEEIFKSSSQQLFSLFDPDEAKSIVYELIDHHFEIARSNYLSNRKRTFDAAELQQFNADILEVLNHKPLQYTIGKAWFLDRAYFVNEAVLIPRPETEELVVWAIDFASGKEVNHILEIGTGSGCIATSLALGIKKGSVTTIDVSEAAIAVAEKNIERHQAKIKVLAGDFLLEDVQEKLANKYDIIISNPPYIPRSEEEGMSNHVKDWEPDIALFVPDNDPLLFYKSIAHFAKDNLAGDGAVFLECHYKYAVDTELYYQSLGFNTVLKKDISGNDRMLKAWK</sequence>
<dbReference type="InterPro" id="IPR004556">
    <property type="entry name" value="HemK-like"/>
</dbReference>
<evidence type="ECO:0000256" key="4">
    <source>
        <dbReference type="ARBA" id="ARBA00022691"/>
    </source>
</evidence>
<feature type="coiled-coil region" evidence="6">
    <location>
        <begin position="144"/>
        <end position="171"/>
    </location>
</feature>
<gene>
    <name evidence="9" type="primary">prmC</name>
    <name evidence="9" type="ORF">O3P16_11315</name>
</gene>
<dbReference type="InterPro" id="IPR007848">
    <property type="entry name" value="Small_mtfrase_dom"/>
</dbReference>
<dbReference type="RefSeq" id="WP_407031724.1">
    <property type="nucleotide sequence ID" value="NZ_JAQGEF010000012.1"/>
</dbReference>
<reference evidence="9 10" key="1">
    <citation type="submission" date="2022-12" db="EMBL/GenBank/DDBJ databases">
        <title>Chitinophagaceae gen. sp. nov., a new member of the family Chitinophagaceae, isolated from soil in a chemical factory.</title>
        <authorList>
            <person name="Ke Z."/>
        </authorList>
    </citation>
    <scope>NUCLEOTIDE SEQUENCE [LARGE SCALE GENOMIC DNA]</scope>
    <source>
        <strain evidence="9 10">LY-5</strain>
    </source>
</reference>
<keyword evidence="3 9" id="KW-0808">Transferase</keyword>
<evidence type="ECO:0000313" key="9">
    <source>
        <dbReference type="EMBL" id="MDA3615398.1"/>
    </source>
</evidence>